<dbReference type="Proteomes" id="UP000252199">
    <property type="component" value="Unassembled WGS sequence"/>
</dbReference>
<accession>A0ABD7FZC2</accession>
<gene>
    <name evidence="2" type="ORF">DLR72_01445</name>
</gene>
<feature type="non-terminal residue" evidence="2">
    <location>
        <position position="142"/>
    </location>
</feature>
<name>A0ABD7FZC2_9VIBR</name>
<evidence type="ECO:0000313" key="3">
    <source>
        <dbReference type="Proteomes" id="UP000252199"/>
    </source>
</evidence>
<dbReference type="RefSeq" id="WP_146779408.1">
    <property type="nucleotide sequence ID" value="NZ_CAWQMY010000158.1"/>
</dbReference>
<comment type="caution">
    <text evidence="2">The sequence shown here is derived from an EMBL/GenBank/DDBJ whole genome shotgun (WGS) entry which is preliminary data.</text>
</comment>
<feature type="chain" id="PRO_5044864625" evidence="1">
    <location>
        <begin position="27"/>
        <end position="142"/>
    </location>
</feature>
<sequence>MISKIQFIACSTLATAVIFTSGISQAAVNGSLKLNFQSSITSGSCEIGVIDESGNSNLSNTVILPSLTLSEVNIIAGVVGTSVSFSVGALDPEACFNGGAVTTFDMIASGDQVHTDVLRNSFSTGPTNICLSYTNPSIKIGG</sequence>
<feature type="signal peptide" evidence="1">
    <location>
        <begin position="1"/>
        <end position="26"/>
    </location>
</feature>
<keyword evidence="1" id="KW-0732">Signal</keyword>
<dbReference type="EMBL" id="QKKU01000009">
    <property type="protein sequence ID" value="RBM72082.1"/>
    <property type="molecule type" value="Genomic_DNA"/>
</dbReference>
<protein>
    <submittedName>
        <fullName evidence="2">Uncharacterized protein</fullName>
    </submittedName>
</protein>
<proteinExistence type="predicted"/>
<evidence type="ECO:0000256" key="1">
    <source>
        <dbReference type="SAM" id="SignalP"/>
    </source>
</evidence>
<evidence type="ECO:0000313" key="2">
    <source>
        <dbReference type="EMBL" id="RBM72082.1"/>
    </source>
</evidence>
<reference evidence="2 3" key="1">
    <citation type="submission" date="2018-06" db="EMBL/GenBank/DDBJ databases">
        <title>Draft genome sequences of nine Vibrio sp. clinical isolates from across the United States representing the closest known relative of Vibrio cholerae.</title>
        <authorList>
            <person name="Islam M.T."/>
            <person name="Liang K."/>
            <person name="Im M.S."/>
            <person name="Winkjer J."/>
            <person name="Busby S."/>
            <person name="Batra D."/>
            <person name="Rowe L."/>
            <person name="Tarr C.L."/>
            <person name="Boucher Y."/>
        </authorList>
    </citation>
    <scope>NUCLEOTIDE SEQUENCE [LARGE SCALE GENOMIC DNA]</scope>
    <source>
        <strain evidence="2 3">2017V-1110</strain>
    </source>
</reference>
<dbReference type="AlphaFoldDB" id="A0ABD7FZC2"/>
<organism evidence="2 3">
    <name type="scientific">Vibrio paracholerae</name>
    <dbReference type="NCBI Taxonomy" id="650003"/>
    <lineage>
        <taxon>Bacteria</taxon>
        <taxon>Pseudomonadati</taxon>
        <taxon>Pseudomonadota</taxon>
        <taxon>Gammaproteobacteria</taxon>
        <taxon>Vibrionales</taxon>
        <taxon>Vibrionaceae</taxon>
        <taxon>Vibrio</taxon>
    </lineage>
</organism>